<comment type="caution">
    <text evidence="1">The sequence shown here is derived from an EMBL/GenBank/DDBJ whole genome shotgun (WGS) entry which is preliminary data.</text>
</comment>
<dbReference type="Gene3D" id="1.10.150.290">
    <property type="entry name" value="S-adenosyl-L-methionine-dependent methyltransferases"/>
    <property type="match status" value="1"/>
</dbReference>
<protein>
    <submittedName>
        <fullName evidence="1">Trans-aconitate methyltransferase</fullName>
    </submittedName>
</protein>
<keyword evidence="1" id="KW-0808">Transferase</keyword>
<dbReference type="EMBL" id="JAVDYG010000001">
    <property type="protein sequence ID" value="MDR7364292.1"/>
    <property type="molecule type" value="Genomic_DNA"/>
</dbReference>
<dbReference type="Gene3D" id="3.40.50.150">
    <property type="entry name" value="Vaccinia Virus protein VP39"/>
    <property type="match status" value="1"/>
</dbReference>
<dbReference type="InterPro" id="IPR023149">
    <property type="entry name" value="Trans_acon_MeTrfase_C"/>
</dbReference>
<dbReference type="GO" id="GO:0008168">
    <property type="term" value="F:methyltransferase activity"/>
    <property type="evidence" value="ECO:0007669"/>
    <property type="project" value="UniProtKB-KW"/>
</dbReference>
<name>A0ABU2C0U9_9ACTN</name>
<sequence length="57" mass="6469">MDLRHEPATTLHALPQDLRERFTAELGERLREAYPPSPGPGHGVVLPFRRVFAVAHR</sequence>
<proteinExistence type="predicted"/>
<keyword evidence="1" id="KW-0489">Methyltransferase</keyword>
<evidence type="ECO:0000313" key="2">
    <source>
        <dbReference type="Proteomes" id="UP001183648"/>
    </source>
</evidence>
<reference evidence="1 2" key="1">
    <citation type="submission" date="2023-07" db="EMBL/GenBank/DDBJ databases">
        <title>Sequencing the genomes of 1000 actinobacteria strains.</title>
        <authorList>
            <person name="Klenk H.-P."/>
        </authorList>
    </citation>
    <scope>NUCLEOTIDE SEQUENCE [LARGE SCALE GENOMIC DNA]</scope>
    <source>
        <strain evidence="1 2">DSM 19426</strain>
    </source>
</reference>
<keyword evidence="2" id="KW-1185">Reference proteome</keyword>
<dbReference type="RefSeq" id="WP_310305795.1">
    <property type="nucleotide sequence ID" value="NZ_BAAAPS010000005.1"/>
</dbReference>
<evidence type="ECO:0000313" key="1">
    <source>
        <dbReference type="EMBL" id="MDR7364292.1"/>
    </source>
</evidence>
<accession>A0ABU2C0U9</accession>
<organism evidence="1 2">
    <name type="scientific">Nocardioides marmoribigeumensis</name>
    <dbReference type="NCBI Taxonomy" id="433649"/>
    <lineage>
        <taxon>Bacteria</taxon>
        <taxon>Bacillati</taxon>
        <taxon>Actinomycetota</taxon>
        <taxon>Actinomycetes</taxon>
        <taxon>Propionibacteriales</taxon>
        <taxon>Nocardioidaceae</taxon>
        <taxon>Nocardioides</taxon>
    </lineage>
</organism>
<dbReference type="InterPro" id="IPR029063">
    <property type="entry name" value="SAM-dependent_MTases_sf"/>
</dbReference>
<dbReference type="GO" id="GO:0032259">
    <property type="term" value="P:methylation"/>
    <property type="evidence" value="ECO:0007669"/>
    <property type="project" value="UniProtKB-KW"/>
</dbReference>
<gene>
    <name evidence="1" type="ORF">J2S63_003845</name>
</gene>
<dbReference type="Proteomes" id="UP001183648">
    <property type="component" value="Unassembled WGS sequence"/>
</dbReference>